<evidence type="ECO:0000256" key="8">
    <source>
        <dbReference type="ARBA" id="ARBA00023163"/>
    </source>
</evidence>
<dbReference type="SUPFAM" id="SSF109640">
    <property type="entry name" value="KRAB domain (Kruppel-associated box)"/>
    <property type="match status" value="1"/>
</dbReference>
<evidence type="ECO:0000313" key="14">
    <source>
        <dbReference type="Proteomes" id="UP000228934"/>
    </source>
</evidence>
<feature type="domain" description="C2H2-type" evidence="12">
    <location>
        <begin position="454"/>
        <end position="481"/>
    </location>
</feature>
<dbReference type="SMART" id="SM00355">
    <property type="entry name" value="ZnF_C2H2"/>
    <property type="match status" value="2"/>
</dbReference>
<evidence type="ECO:0000256" key="4">
    <source>
        <dbReference type="ARBA" id="ARBA00022771"/>
    </source>
</evidence>
<dbReference type="Gene3D" id="6.10.140.140">
    <property type="match status" value="1"/>
</dbReference>
<feature type="region of interest" description="Disordered" evidence="11">
    <location>
        <begin position="97"/>
        <end position="135"/>
    </location>
</feature>
<keyword evidence="2" id="KW-0479">Metal-binding</keyword>
<evidence type="ECO:0000256" key="1">
    <source>
        <dbReference type="ARBA" id="ARBA00004123"/>
    </source>
</evidence>
<dbReference type="GO" id="GO:0003677">
    <property type="term" value="F:DNA binding"/>
    <property type="evidence" value="ECO:0007669"/>
    <property type="project" value="UniProtKB-KW"/>
</dbReference>
<keyword evidence="8" id="KW-0804">Transcription</keyword>
<keyword evidence="3" id="KW-0677">Repeat</keyword>
<keyword evidence="4 10" id="KW-0863">Zinc-finger</keyword>
<evidence type="ECO:0000256" key="11">
    <source>
        <dbReference type="SAM" id="MobiDB-lite"/>
    </source>
</evidence>
<dbReference type="GO" id="GO:0008270">
    <property type="term" value="F:zinc ion binding"/>
    <property type="evidence" value="ECO:0007669"/>
    <property type="project" value="UniProtKB-KW"/>
</dbReference>
<dbReference type="SUPFAM" id="SSF57667">
    <property type="entry name" value="beta-beta-alpha zinc fingers"/>
    <property type="match status" value="1"/>
</dbReference>
<evidence type="ECO:0000256" key="5">
    <source>
        <dbReference type="ARBA" id="ARBA00022833"/>
    </source>
</evidence>
<feature type="region of interest" description="Disordered" evidence="11">
    <location>
        <begin position="296"/>
        <end position="345"/>
    </location>
</feature>
<dbReference type="InterPro" id="IPR013087">
    <property type="entry name" value="Znf_C2H2_type"/>
</dbReference>
<dbReference type="Gene3D" id="3.30.160.60">
    <property type="entry name" value="Classic Zinc Finger"/>
    <property type="match status" value="2"/>
</dbReference>
<protein>
    <recommendedName>
        <fullName evidence="12">C2H2-type domain-containing protein</fullName>
    </recommendedName>
</protein>
<dbReference type="AlphaFoldDB" id="A0A2G9RKD4"/>
<keyword evidence="5" id="KW-0862">Zinc</keyword>
<dbReference type="FunFam" id="3.30.160.60:FF:000646">
    <property type="entry name" value="Myeloid zinc finger 1"/>
    <property type="match status" value="1"/>
</dbReference>
<dbReference type="GO" id="GO:0006355">
    <property type="term" value="P:regulation of DNA-templated transcription"/>
    <property type="evidence" value="ECO:0007669"/>
    <property type="project" value="InterPro"/>
</dbReference>
<sequence>MEKNQSHTTERILNLTLEIIYLLTGEDYGPIKSSDPPPPSLTSKRNNRKILEVTQKIIELLTGEVPIRCQDVTVYFSMEEWEYIEEHKDLYKDIMMENRPPLTSPDGSSNRNTPERSPRPLYSRNSTQEHQEIPQEDECGYLFTVEAEKPYVVGDDQCKEKEFPPEISTDGSSNRNPPERCPRPLYSQDSTQEDQKIPQEDQSNDFTVIKIEDEEEMSILGDEPCKEKEIPPVISTDGSSNRNPPERCPRPLYSRDSTQEHQEILQEDQSNDFTVITVEDEEGMSILGDEPCKLVEIPPLISTEPGDTRDTQRDLKAGEEEGGHVRFKEDKVPPEISTDGTSQNNLAKCPVISLDSEMEDTDITSDSSDYDSITPQRHSVLPSADLSSDPSTHGVILSDRSTTVNHTSCGEGEILEQSEGDENVTQEGNFCGKCFQWKSSLDYHTKTHDVEKPFACQQCGKSFQWRTFLDFHMHTHTNEKPHSS</sequence>
<evidence type="ECO:0000256" key="7">
    <source>
        <dbReference type="ARBA" id="ARBA00023125"/>
    </source>
</evidence>
<dbReference type="CDD" id="cd07765">
    <property type="entry name" value="KRAB_A-box"/>
    <property type="match status" value="1"/>
</dbReference>
<keyword evidence="6" id="KW-0805">Transcription regulation</keyword>
<gene>
    <name evidence="13" type="ORF">AB205_0059270</name>
</gene>
<evidence type="ECO:0000259" key="12">
    <source>
        <dbReference type="PROSITE" id="PS50157"/>
    </source>
</evidence>
<feature type="region of interest" description="Disordered" evidence="11">
    <location>
        <begin position="161"/>
        <end position="272"/>
    </location>
</feature>
<dbReference type="InterPro" id="IPR050758">
    <property type="entry name" value="Znf_C2H2-type"/>
</dbReference>
<keyword evidence="9" id="KW-0539">Nucleus</keyword>
<name>A0A2G9RKD4_AQUCT</name>
<dbReference type="InterPro" id="IPR001909">
    <property type="entry name" value="KRAB"/>
</dbReference>
<dbReference type="InterPro" id="IPR036051">
    <property type="entry name" value="KRAB_dom_sf"/>
</dbReference>
<feature type="compositionally biased region" description="Basic and acidic residues" evidence="11">
    <location>
        <begin position="306"/>
        <end position="333"/>
    </location>
</feature>
<feature type="non-terminal residue" evidence="13">
    <location>
        <position position="484"/>
    </location>
</feature>
<dbReference type="GO" id="GO:0005634">
    <property type="term" value="C:nucleus"/>
    <property type="evidence" value="ECO:0007669"/>
    <property type="project" value="UniProtKB-SubCell"/>
</dbReference>
<keyword evidence="7" id="KW-0238">DNA-binding</keyword>
<comment type="subcellular location">
    <subcellularLocation>
        <location evidence="1">Nucleus</location>
    </subcellularLocation>
</comment>
<evidence type="ECO:0000256" key="2">
    <source>
        <dbReference type="ARBA" id="ARBA00022723"/>
    </source>
</evidence>
<dbReference type="PANTHER" id="PTHR23234:SF10">
    <property type="entry name" value="RIKEN CDNA 6720489N17 GENE-RELATED"/>
    <property type="match status" value="1"/>
</dbReference>
<evidence type="ECO:0000256" key="6">
    <source>
        <dbReference type="ARBA" id="ARBA00023015"/>
    </source>
</evidence>
<evidence type="ECO:0000256" key="3">
    <source>
        <dbReference type="ARBA" id="ARBA00022737"/>
    </source>
</evidence>
<organism evidence="13 14">
    <name type="scientific">Aquarana catesbeiana</name>
    <name type="common">American bullfrog</name>
    <name type="synonym">Rana catesbeiana</name>
    <dbReference type="NCBI Taxonomy" id="8400"/>
    <lineage>
        <taxon>Eukaryota</taxon>
        <taxon>Metazoa</taxon>
        <taxon>Chordata</taxon>
        <taxon>Craniata</taxon>
        <taxon>Vertebrata</taxon>
        <taxon>Euteleostomi</taxon>
        <taxon>Amphibia</taxon>
        <taxon>Batrachia</taxon>
        <taxon>Anura</taxon>
        <taxon>Neobatrachia</taxon>
        <taxon>Ranoidea</taxon>
        <taxon>Ranidae</taxon>
        <taxon>Aquarana</taxon>
    </lineage>
</organism>
<dbReference type="Proteomes" id="UP000228934">
    <property type="component" value="Unassembled WGS sequence"/>
</dbReference>
<evidence type="ECO:0000256" key="9">
    <source>
        <dbReference type="ARBA" id="ARBA00023242"/>
    </source>
</evidence>
<keyword evidence="14" id="KW-1185">Reference proteome</keyword>
<reference evidence="14" key="1">
    <citation type="journal article" date="2017" name="Nat. Commun.">
        <title>The North American bullfrog draft genome provides insight into hormonal regulation of long noncoding RNA.</title>
        <authorList>
            <person name="Hammond S.A."/>
            <person name="Warren R.L."/>
            <person name="Vandervalk B.P."/>
            <person name="Kucuk E."/>
            <person name="Khan H."/>
            <person name="Gibb E.A."/>
            <person name="Pandoh P."/>
            <person name="Kirk H."/>
            <person name="Zhao Y."/>
            <person name="Jones M."/>
            <person name="Mungall A.J."/>
            <person name="Coope R."/>
            <person name="Pleasance S."/>
            <person name="Moore R.A."/>
            <person name="Holt R.A."/>
            <person name="Round J.M."/>
            <person name="Ohora S."/>
            <person name="Walle B.V."/>
            <person name="Veldhoen N."/>
            <person name="Helbing C.C."/>
            <person name="Birol I."/>
        </authorList>
    </citation>
    <scope>NUCLEOTIDE SEQUENCE [LARGE SCALE GENOMIC DNA]</scope>
</reference>
<evidence type="ECO:0000313" key="13">
    <source>
        <dbReference type="EMBL" id="PIO28357.1"/>
    </source>
</evidence>
<dbReference type="PROSITE" id="PS00028">
    <property type="entry name" value="ZINC_FINGER_C2H2_1"/>
    <property type="match status" value="1"/>
</dbReference>
<dbReference type="EMBL" id="KV938479">
    <property type="protein sequence ID" value="PIO28357.1"/>
    <property type="molecule type" value="Genomic_DNA"/>
</dbReference>
<evidence type="ECO:0000256" key="10">
    <source>
        <dbReference type="PROSITE-ProRule" id="PRU00042"/>
    </source>
</evidence>
<feature type="domain" description="C2H2-type" evidence="12">
    <location>
        <begin position="431"/>
        <end position="453"/>
    </location>
</feature>
<proteinExistence type="predicted"/>
<dbReference type="Pfam" id="PF01352">
    <property type="entry name" value="KRAB"/>
    <property type="match status" value="1"/>
</dbReference>
<dbReference type="PROSITE" id="PS50157">
    <property type="entry name" value="ZINC_FINGER_C2H2_2"/>
    <property type="match status" value="2"/>
</dbReference>
<dbReference type="PANTHER" id="PTHR23234">
    <property type="entry name" value="ZNF44 PROTEIN"/>
    <property type="match status" value="1"/>
</dbReference>
<dbReference type="InterPro" id="IPR036236">
    <property type="entry name" value="Znf_C2H2_sf"/>
</dbReference>
<accession>A0A2G9RKD4</accession>
<dbReference type="OrthoDB" id="654211at2759"/>